<dbReference type="EMBL" id="BK015653">
    <property type="protein sequence ID" value="DAE18285.1"/>
    <property type="molecule type" value="Genomic_DNA"/>
</dbReference>
<evidence type="ECO:0000313" key="1">
    <source>
        <dbReference type="EMBL" id="DAE18285.1"/>
    </source>
</evidence>
<organism evidence="1">
    <name type="scientific">Siphoviridae sp. cteHV32</name>
    <dbReference type="NCBI Taxonomy" id="2825588"/>
    <lineage>
        <taxon>Viruses</taxon>
        <taxon>Duplodnaviria</taxon>
        <taxon>Heunggongvirae</taxon>
        <taxon>Uroviricota</taxon>
        <taxon>Caudoviricetes</taxon>
    </lineage>
</organism>
<proteinExistence type="predicted"/>
<name>A0A8S5QHQ0_9CAUD</name>
<sequence length="81" mass="9356">MIRVNGWTNHMEKIGNKEYNVSVDSYKNYLVKIYNGAETFPSQTVTFGDLGKVESFLNEESRKSGNERHFRGTYEWGGSKK</sequence>
<protein>
    <submittedName>
        <fullName evidence="1">Uncharacterized protein</fullName>
    </submittedName>
</protein>
<reference evidence="1" key="1">
    <citation type="journal article" date="2021" name="Proc. Natl. Acad. Sci. U.S.A.">
        <title>A Catalog of Tens of Thousands of Viruses from Human Metagenomes Reveals Hidden Associations with Chronic Diseases.</title>
        <authorList>
            <person name="Tisza M.J."/>
            <person name="Buck C.B."/>
        </authorList>
    </citation>
    <scope>NUCLEOTIDE SEQUENCE</scope>
    <source>
        <strain evidence="1">CteHV32</strain>
    </source>
</reference>
<accession>A0A8S5QHQ0</accession>